<dbReference type="Proteomes" id="UP001152484">
    <property type="component" value="Unassembled WGS sequence"/>
</dbReference>
<feature type="region of interest" description="Disordered" evidence="1">
    <location>
        <begin position="73"/>
        <end position="182"/>
    </location>
</feature>
<evidence type="ECO:0000313" key="3">
    <source>
        <dbReference type="Proteomes" id="UP001152484"/>
    </source>
</evidence>
<gene>
    <name evidence="2" type="ORF">CEURO_LOCUS9214</name>
</gene>
<reference evidence="2" key="1">
    <citation type="submission" date="2022-07" db="EMBL/GenBank/DDBJ databases">
        <authorList>
            <person name="Macas J."/>
            <person name="Novak P."/>
            <person name="Neumann P."/>
        </authorList>
    </citation>
    <scope>NUCLEOTIDE SEQUENCE</scope>
</reference>
<dbReference type="AlphaFoldDB" id="A0A9P0Z167"/>
<name>A0A9P0Z167_CUSEU</name>
<protein>
    <submittedName>
        <fullName evidence="2">Uncharacterized protein</fullName>
    </submittedName>
</protein>
<sequence>MNREEEGWRMVTQRGRRYPKYHDQSPQRISENELGKGNAIHHNPFGFDEELLSSAQIFDSTLENDYLLNNINDNQSTRGENNRVERGQFANDRQLGWEKSQSIMIPPPEFSHKSASSLKTGNLPITDTPIQGTVASSSRKDPLPADSRNNASLCTGCPPLPGTGPSSKGTAAGKATSDSQSRLATQRQALLPAIMWADLLQSDTVQKIDKPHHPHLPGTRYLLAGRN</sequence>
<feature type="compositionally biased region" description="Low complexity" evidence="1">
    <location>
        <begin position="153"/>
        <end position="167"/>
    </location>
</feature>
<keyword evidence="3" id="KW-1185">Reference proteome</keyword>
<comment type="caution">
    <text evidence="2">The sequence shown here is derived from an EMBL/GenBank/DDBJ whole genome shotgun (WGS) entry which is preliminary data.</text>
</comment>
<accession>A0A9P0Z167</accession>
<dbReference type="EMBL" id="CAMAPE010000018">
    <property type="protein sequence ID" value="CAH9085039.1"/>
    <property type="molecule type" value="Genomic_DNA"/>
</dbReference>
<proteinExistence type="predicted"/>
<feature type="compositionally biased region" description="Polar residues" evidence="1">
    <location>
        <begin position="113"/>
        <end position="137"/>
    </location>
</feature>
<evidence type="ECO:0000256" key="1">
    <source>
        <dbReference type="SAM" id="MobiDB-lite"/>
    </source>
</evidence>
<organism evidence="2 3">
    <name type="scientific">Cuscuta europaea</name>
    <name type="common">European dodder</name>
    <dbReference type="NCBI Taxonomy" id="41803"/>
    <lineage>
        <taxon>Eukaryota</taxon>
        <taxon>Viridiplantae</taxon>
        <taxon>Streptophyta</taxon>
        <taxon>Embryophyta</taxon>
        <taxon>Tracheophyta</taxon>
        <taxon>Spermatophyta</taxon>
        <taxon>Magnoliopsida</taxon>
        <taxon>eudicotyledons</taxon>
        <taxon>Gunneridae</taxon>
        <taxon>Pentapetalae</taxon>
        <taxon>asterids</taxon>
        <taxon>lamiids</taxon>
        <taxon>Solanales</taxon>
        <taxon>Convolvulaceae</taxon>
        <taxon>Cuscuteae</taxon>
        <taxon>Cuscuta</taxon>
        <taxon>Cuscuta subgen. Cuscuta</taxon>
    </lineage>
</organism>
<evidence type="ECO:0000313" key="2">
    <source>
        <dbReference type="EMBL" id="CAH9085039.1"/>
    </source>
</evidence>